<proteinExistence type="inferred from homology"/>
<dbReference type="InterPro" id="IPR001421">
    <property type="entry name" value="ATP8_metazoa"/>
</dbReference>
<comment type="subcellular location">
    <subcellularLocation>
        <location evidence="1 12">Mitochondrion membrane</location>
        <topology evidence="1 12">Single-pass membrane protein</topology>
    </subcellularLocation>
</comment>
<keyword evidence="8 12" id="KW-0406">Ion transport</keyword>
<evidence type="ECO:0000256" key="6">
    <source>
        <dbReference type="ARBA" id="ARBA00022781"/>
    </source>
</evidence>
<keyword evidence="9 12" id="KW-0496">Mitochondrion</keyword>
<evidence type="ECO:0000256" key="8">
    <source>
        <dbReference type="ARBA" id="ARBA00023065"/>
    </source>
</evidence>
<comment type="similarity">
    <text evidence="2 12">Belongs to the ATPase protein 8 family.</text>
</comment>
<dbReference type="Pfam" id="PF00895">
    <property type="entry name" value="ATP-synt_8"/>
    <property type="match status" value="1"/>
</dbReference>
<gene>
    <name evidence="13" type="primary">ATP8</name>
</gene>
<keyword evidence="6 12" id="KW-0375">Hydrogen ion transport</keyword>
<protein>
    <recommendedName>
        <fullName evidence="12">ATP synthase complex subunit 8</fullName>
    </recommendedName>
</protein>
<dbReference type="GO" id="GO:0031966">
    <property type="term" value="C:mitochondrial membrane"/>
    <property type="evidence" value="ECO:0007669"/>
    <property type="project" value="UniProtKB-SubCell"/>
</dbReference>
<name>A0A9Y1CZ58_9SAUR</name>
<evidence type="ECO:0000256" key="11">
    <source>
        <dbReference type="ARBA" id="ARBA00023310"/>
    </source>
</evidence>
<evidence type="ECO:0000256" key="10">
    <source>
        <dbReference type="ARBA" id="ARBA00023136"/>
    </source>
</evidence>
<evidence type="ECO:0000256" key="2">
    <source>
        <dbReference type="ARBA" id="ARBA00008892"/>
    </source>
</evidence>
<dbReference type="GO" id="GO:0015078">
    <property type="term" value="F:proton transmembrane transporter activity"/>
    <property type="evidence" value="ECO:0007669"/>
    <property type="project" value="InterPro"/>
</dbReference>
<keyword evidence="5 12" id="KW-0812">Transmembrane</keyword>
<keyword evidence="11" id="KW-0066">ATP synthesis</keyword>
<keyword evidence="10" id="KW-0472">Membrane</keyword>
<evidence type="ECO:0000256" key="1">
    <source>
        <dbReference type="ARBA" id="ARBA00004304"/>
    </source>
</evidence>
<keyword evidence="4 12" id="KW-0138">CF(0)</keyword>
<dbReference type="GO" id="GO:0015986">
    <property type="term" value="P:proton motive force-driven ATP synthesis"/>
    <property type="evidence" value="ECO:0007669"/>
    <property type="project" value="InterPro"/>
</dbReference>
<reference evidence="13" key="1">
    <citation type="submission" date="2022-01" db="EMBL/GenBank/DDBJ databases">
        <title>Undescribed diversity in a widespread, common group of Asian mud snakes (Serpentes: Homalopsidae: Hypsiscopus).</title>
        <authorList>
            <person name="Bernstein J.M."/>
            <person name="Voris H.K."/>
            <person name="Stuart B.L."/>
            <person name="Phimmachak S."/>
            <person name="Seateun S."/>
            <person name="Sivongxay N."/>
            <person name="Neang T."/>
            <person name="Karns D.R."/>
            <person name="Andrews H.L."/>
            <person name="Osterhage J."/>
            <person name="Phipps E.A."/>
            <person name="Ruane S."/>
        </authorList>
    </citation>
    <scope>NUCLEOTIDE SEQUENCE</scope>
    <source>
        <strain evidence="13">ROM32383</strain>
    </source>
</reference>
<keyword evidence="3 12" id="KW-0813">Transport</keyword>
<organism evidence="13">
    <name type="scientific">Hypsiscopus murphyi</name>
    <dbReference type="NCBI Taxonomy" id="2914867"/>
    <lineage>
        <taxon>Eukaryota</taxon>
        <taxon>Metazoa</taxon>
        <taxon>Chordata</taxon>
        <taxon>Craniata</taxon>
        <taxon>Vertebrata</taxon>
        <taxon>Euteleostomi</taxon>
        <taxon>Lepidosauria</taxon>
        <taxon>Squamata</taxon>
        <taxon>Bifurcata</taxon>
        <taxon>Unidentata</taxon>
        <taxon>Episquamata</taxon>
        <taxon>Toxicofera</taxon>
        <taxon>Serpentes</taxon>
        <taxon>Colubroidea</taxon>
        <taxon>Homalopsidae</taxon>
        <taxon>Hypsiscopus</taxon>
    </lineage>
</organism>
<accession>A0A9Y1CZ58</accession>
<evidence type="ECO:0000256" key="12">
    <source>
        <dbReference type="RuleBase" id="RU003661"/>
    </source>
</evidence>
<evidence type="ECO:0000256" key="9">
    <source>
        <dbReference type="ARBA" id="ARBA00023128"/>
    </source>
</evidence>
<dbReference type="EMBL" id="OM479907">
    <property type="protein sequence ID" value="UTI44872.1"/>
    <property type="molecule type" value="Genomic_DNA"/>
</dbReference>
<dbReference type="GO" id="GO:0045259">
    <property type="term" value="C:proton-transporting ATP synthase complex"/>
    <property type="evidence" value="ECO:0007669"/>
    <property type="project" value="UniProtKB-KW"/>
</dbReference>
<keyword evidence="7" id="KW-1133">Transmembrane helix</keyword>
<sequence>MPQLDTIHIFSTFLWTWFTLRLMVKKTNTFKIISTPKKPNSMKTDLKNNLPWT</sequence>
<geneLocation type="mitochondrion" evidence="13"/>
<dbReference type="AlphaFoldDB" id="A0A9Y1CZ58"/>
<evidence type="ECO:0000256" key="3">
    <source>
        <dbReference type="ARBA" id="ARBA00022448"/>
    </source>
</evidence>
<evidence type="ECO:0000256" key="4">
    <source>
        <dbReference type="ARBA" id="ARBA00022547"/>
    </source>
</evidence>
<evidence type="ECO:0000256" key="7">
    <source>
        <dbReference type="ARBA" id="ARBA00022989"/>
    </source>
</evidence>
<evidence type="ECO:0000256" key="5">
    <source>
        <dbReference type="ARBA" id="ARBA00022692"/>
    </source>
</evidence>
<evidence type="ECO:0000313" key="13">
    <source>
        <dbReference type="EMBL" id="UTI44872.1"/>
    </source>
</evidence>